<evidence type="ECO:0000313" key="2">
    <source>
        <dbReference type="Proteomes" id="UP000567293"/>
    </source>
</evidence>
<sequence>MSTRYDGRVQDILGNALQGASIAVLTQPAVTTTQPGSPLATLFSAAVSNANSISAAVWSATTQQITFTFGSTPSSDLVAGSYFSVTGATPVGYNGFWQVVSVSGLNVIVTTPFTLAPIANPGTFVGGGITASSALPNPFFSDALGNFFFYITPGTYTVQIYDTVGRIQTPLILADQTIVAGGAGSGTVTSVALTMPVEFTVAGSPIIGAGTFTVGKATEPANQVYAGPSSGAPGAPAFRSLVPADFPAGVGTVTSVGHTLTVPASIMGAVVTGQPVTTTGVIADTISLVNQNANTVWAGPSSGAAAAPAFRSLVAQDLPFTTTS</sequence>
<dbReference type="AlphaFoldDB" id="A0A7V8NWM7"/>
<proteinExistence type="predicted"/>
<organism evidence="1 2">
    <name type="scientific">Candidatus Acidiferrum panamense</name>
    <dbReference type="NCBI Taxonomy" id="2741543"/>
    <lineage>
        <taxon>Bacteria</taxon>
        <taxon>Pseudomonadati</taxon>
        <taxon>Acidobacteriota</taxon>
        <taxon>Terriglobia</taxon>
        <taxon>Candidatus Acidiferrales</taxon>
        <taxon>Candidatus Acidiferrum</taxon>
    </lineage>
</organism>
<accession>A0A7V8NWM7</accession>
<gene>
    <name evidence="1" type="ORF">HRJ53_26735</name>
</gene>
<feature type="non-terminal residue" evidence="1">
    <location>
        <position position="324"/>
    </location>
</feature>
<keyword evidence="2" id="KW-1185">Reference proteome</keyword>
<evidence type="ECO:0000313" key="1">
    <source>
        <dbReference type="EMBL" id="MBA0088600.1"/>
    </source>
</evidence>
<protein>
    <submittedName>
        <fullName evidence="1">Uncharacterized protein</fullName>
    </submittedName>
</protein>
<dbReference type="Proteomes" id="UP000567293">
    <property type="component" value="Unassembled WGS sequence"/>
</dbReference>
<reference evidence="1" key="1">
    <citation type="submission" date="2020-06" db="EMBL/GenBank/DDBJ databases">
        <title>Legume-microbial interactions unlock mineral nutrients during tropical forest succession.</title>
        <authorList>
            <person name="Epihov D.Z."/>
        </authorList>
    </citation>
    <scope>NUCLEOTIDE SEQUENCE [LARGE SCALE GENOMIC DNA]</scope>
    <source>
        <strain evidence="1">Pan2503</strain>
    </source>
</reference>
<comment type="caution">
    <text evidence="1">The sequence shown here is derived from an EMBL/GenBank/DDBJ whole genome shotgun (WGS) entry which is preliminary data.</text>
</comment>
<dbReference type="EMBL" id="JACDQQ010002586">
    <property type="protein sequence ID" value="MBA0088600.1"/>
    <property type="molecule type" value="Genomic_DNA"/>
</dbReference>
<name>A0A7V8NWM7_9BACT</name>